<dbReference type="PANTHER" id="PTHR43448:SF2">
    <property type="entry name" value="PROTOHEME IX FARNESYLTRANSFERASE, MITOCHONDRIAL"/>
    <property type="match status" value="1"/>
</dbReference>
<feature type="transmembrane region" description="Helical" evidence="12">
    <location>
        <begin position="153"/>
        <end position="173"/>
    </location>
</feature>
<dbReference type="Gene3D" id="1.10.357.140">
    <property type="entry name" value="UbiA prenyltransferase"/>
    <property type="match status" value="1"/>
</dbReference>
<proteinExistence type="inferred from homology"/>
<dbReference type="GO" id="GO:0005886">
    <property type="term" value="C:plasma membrane"/>
    <property type="evidence" value="ECO:0007669"/>
    <property type="project" value="UniProtKB-SubCell"/>
</dbReference>
<evidence type="ECO:0000256" key="4">
    <source>
        <dbReference type="ARBA" id="ARBA00010223"/>
    </source>
</evidence>
<evidence type="ECO:0000313" key="14">
    <source>
        <dbReference type="Proteomes" id="UP001063698"/>
    </source>
</evidence>
<comment type="pathway">
    <text evidence="3">Porphyrin-containing compound metabolism; heme O biosynthesis; heme O from protoheme: step 1/1.</text>
</comment>
<accession>A0A977PKP3</accession>
<gene>
    <name evidence="13" type="ORF">IPA_04705</name>
</gene>
<sequence>MLDLLDGLIKITQTSSLVLGGAIACFIAPNCKNLFLLTIALFLDIAGTTILNMVIDKDIDSLMKRTQSRPIPSRRVSSTIALVIGIIMTLSGILVAFEINTLTGVAAFLGAFIDAVLYSMLLKRRTWLSPLIGGIAGAMPFYGGWVAGGGDPILGLVYIPIITFWSCSHIWALNASFYDDYMRARIPTLVSEFKGSFKYISASVLLIASVLTSFFIGGLSLLLIAITGLYLYFMLKNNFKHSFKIATIWLVLFYILLLLHKLYL</sequence>
<evidence type="ECO:0000256" key="10">
    <source>
        <dbReference type="ARBA" id="ARBA00023136"/>
    </source>
</evidence>
<evidence type="ECO:0000256" key="11">
    <source>
        <dbReference type="ARBA" id="ARBA00047690"/>
    </source>
</evidence>
<keyword evidence="8 12" id="KW-1133">Transmembrane helix</keyword>
<protein>
    <recommendedName>
        <fullName evidence="5">heme o synthase</fullName>
        <ecNumber evidence="5">2.5.1.141</ecNumber>
    </recommendedName>
</protein>
<keyword evidence="7 12" id="KW-0812">Transmembrane</keyword>
<feature type="transmembrane region" description="Helical" evidence="12">
    <location>
        <begin position="204"/>
        <end position="233"/>
    </location>
</feature>
<keyword evidence="14" id="KW-1185">Reference proteome</keyword>
<feature type="transmembrane region" description="Helical" evidence="12">
    <location>
        <begin position="245"/>
        <end position="263"/>
    </location>
</feature>
<dbReference type="EMBL" id="CP006868">
    <property type="protein sequence ID" value="UXD21480.1"/>
    <property type="molecule type" value="Genomic_DNA"/>
</dbReference>
<evidence type="ECO:0000256" key="1">
    <source>
        <dbReference type="ARBA" id="ARBA00004019"/>
    </source>
</evidence>
<name>A0A977PKP3_9CREN</name>
<dbReference type="CDD" id="cd13957">
    <property type="entry name" value="PT_UbiA_Cox10"/>
    <property type="match status" value="1"/>
</dbReference>
<dbReference type="InterPro" id="IPR000537">
    <property type="entry name" value="UbiA_prenyltransferase"/>
</dbReference>
<evidence type="ECO:0000256" key="6">
    <source>
        <dbReference type="ARBA" id="ARBA00022679"/>
    </source>
</evidence>
<dbReference type="InterPro" id="IPR006369">
    <property type="entry name" value="Protohaem_IX_farnesylTrfase"/>
</dbReference>
<evidence type="ECO:0000256" key="7">
    <source>
        <dbReference type="ARBA" id="ARBA00022692"/>
    </source>
</evidence>
<dbReference type="KEGG" id="ipc:IPA_04705"/>
<keyword evidence="10 12" id="KW-0472">Membrane</keyword>
<dbReference type="AlphaFoldDB" id="A0A977PKP3"/>
<feature type="transmembrane region" description="Helical" evidence="12">
    <location>
        <begin position="7"/>
        <end position="29"/>
    </location>
</feature>
<evidence type="ECO:0000256" key="9">
    <source>
        <dbReference type="ARBA" id="ARBA00023133"/>
    </source>
</evidence>
<comment type="similarity">
    <text evidence="4">In the C-terminal section; belongs to the UbiA prenyltransferase family. Protoheme IX farnesyltransferase subfamily.</text>
</comment>
<comment type="catalytic activity">
    <reaction evidence="11">
        <text>heme b + (2E,6E)-farnesyl diphosphate + H2O = Fe(II)-heme o + diphosphate</text>
        <dbReference type="Rhea" id="RHEA:28070"/>
        <dbReference type="ChEBI" id="CHEBI:15377"/>
        <dbReference type="ChEBI" id="CHEBI:33019"/>
        <dbReference type="ChEBI" id="CHEBI:60344"/>
        <dbReference type="ChEBI" id="CHEBI:60530"/>
        <dbReference type="ChEBI" id="CHEBI:175763"/>
        <dbReference type="EC" id="2.5.1.141"/>
    </reaction>
</comment>
<organism evidence="13 14">
    <name type="scientific">Ignicoccus pacificus DSM 13166</name>
    <dbReference type="NCBI Taxonomy" id="940294"/>
    <lineage>
        <taxon>Archaea</taxon>
        <taxon>Thermoproteota</taxon>
        <taxon>Thermoprotei</taxon>
        <taxon>Desulfurococcales</taxon>
        <taxon>Desulfurococcaceae</taxon>
        <taxon>Ignicoccus</taxon>
    </lineage>
</organism>
<evidence type="ECO:0000256" key="3">
    <source>
        <dbReference type="ARBA" id="ARBA00004919"/>
    </source>
</evidence>
<evidence type="ECO:0000256" key="12">
    <source>
        <dbReference type="SAM" id="Phobius"/>
    </source>
</evidence>
<dbReference type="InterPro" id="IPR030470">
    <property type="entry name" value="UbiA_prenylTrfase_CS"/>
</dbReference>
<keyword evidence="9" id="KW-0350">Heme biosynthesis</keyword>
<dbReference type="Proteomes" id="UP001063698">
    <property type="component" value="Chromosome"/>
</dbReference>
<feature type="transmembrane region" description="Helical" evidence="12">
    <location>
        <begin position="103"/>
        <end position="121"/>
    </location>
</feature>
<dbReference type="GO" id="GO:0008495">
    <property type="term" value="F:protoheme IX farnesyltransferase activity"/>
    <property type="evidence" value="ECO:0007669"/>
    <property type="project" value="UniProtKB-EC"/>
</dbReference>
<reference evidence="13" key="1">
    <citation type="submission" date="2013-11" db="EMBL/GenBank/DDBJ databases">
        <title>Comparative genomics of Ignicoccus.</title>
        <authorList>
            <person name="Podar M."/>
        </authorList>
    </citation>
    <scope>NUCLEOTIDE SEQUENCE</scope>
    <source>
        <strain evidence="13">DSM 13166</strain>
    </source>
</reference>
<comment type="function">
    <text evidence="1">Converts heme B (protoheme IX) to heme O by substitution of the vinyl group on carbon 2 of heme B porphyrin ring with a hydroxyethyl farnesyl side group.</text>
</comment>
<evidence type="ECO:0000256" key="5">
    <source>
        <dbReference type="ARBA" id="ARBA00012292"/>
    </source>
</evidence>
<dbReference type="InterPro" id="IPR044878">
    <property type="entry name" value="UbiA_sf"/>
</dbReference>
<dbReference type="PANTHER" id="PTHR43448">
    <property type="entry name" value="PROTOHEME IX FARNESYLTRANSFERASE, MITOCHONDRIAL"/>
    <property type="match status" value="1"/>
</dbReference>
<dbReference type="PROSITE" id="PS00943">
    <property type="entry name" value="UBIA"/>
    <property type="match status" value="1"/>
</dbReference>
<evidence type="ECO:0000313" key="13">
    <source>
        <dbReference type="EMBL" id="UXD21480.1"/>
    </source>
</evidence>
<keyword evidence="6" id="KW-0808">Transferase</keyword>
<evidence type="ECO:0000256" key="8">
    <source>
        <dbReference type="ARBA" id="ARBA00022989"/>
    </source>
</evidence>
<comment type="subcellular location">
    <subcellularLocation>
        <location evidence="2">Cell membrane</location>
        <topology evidence="2">Multi-pass membrane protein</topology>
    </subcellularLocation>
</comment>
<dbReference type="Pfam" id="PF01040">
    <property type="entry name" value="UbiA"/>
    <property type="match status" value="1"/>
</dbReference>
<feature type="transmembrane region" description="Helical" evidence="12">
    <location>
        <begin position="128"/>
        <end position="147"/>
    </location>
</feature>
<feature type="transmembrane region" description="Helical" evidence="12">
    <location>
        <begin position="35"/>
        <end position="55"/>
    </location>
</feature>
<evidence type="ECO:0000256" key="2">
    <source>
        <dbReference type="ARBA" id="ARBA00004651"/>
    </source>
</evidence>
<dbReference type="GO" id="GO:0006783">
    <property type="term" value="P:heme biosynthetic process"/>
    <property type="evidence" value="ECO:0007669"/>
    <property type="project" value="UniProtKB-KW"/>
</dbReference>
<dbReference type="EC" id="2.5.1.141" evidence="5"/>
<feature type="transmembrane region" description="Helical" evidence="12">
    <location>
        <begin position="76"/>
        <end position="97"/>
    </location>
</feature>